<dbReference type="OrthoDB" id="9770040at2"/>
<dbReference type="EMBL" id="CP000507">
    <property type="protein sequence ID" value="ABL99495.1"/>
    <property type="molecule type" value="Genomic_DNA"/>
</dbReference>
<name>A1S539_SHEAM</name>
<feature type="transmembrane region" description="Helical" evidence="1">
    <location>
        <begin position="178"/>
        <end position="201"/>
    </location>
</feature>
<dbReference type="RefSeq" id="WP_011759404.1">
    <property type="nucleotide sequence ID" value="NC_008700.1"/>
</dbReference>
<dbReference type="KEGG" id="saz:Sama_1288"/>
<feature type="transmembrane region" description="Helical" evidence="1">
    <location>
        <begin position="238"/>
        <end position="255"/>
    </location>
</feature>
<feature type="transmembrane region" description="Helical" evidence="1">
    <location>
        <begin position="267"/>
        <end position="289"/>
    </location>
</feature>
<reference evidence="2 3" key="1">
    <citation type="submission" date="2006-12" db="EMBL/GenBank/DDBJ databases">
        <title>Complete sequence of Shewanella amazonensis SB2B.</title>
        <authorList>
            <consortium name="US DOE Joint Genome Institute"/>
            <person name="Copeland A."/>
            <person name="Lucas S."/>
            <person name="Lapidus A."/>
            <person name="Barry K."/>
            <person name="Detter J.C."/>
            <person name="Glavina del Rio T."/>
            <person name="Hammon N."/>
            <person name="Israni S."/>
            <person name="Dalin E."/>
            <person name="Tice H."/>
            <person name="Pitluck S."/>
            <person name="Munk A.C."/>
            <person name="Brettin T."/>
            <person name="Bruce D."/>
            <person name="Han C."/>
            <person name="Tapia R."/>
            <person name="Gilna P."/>
            <person name="Schmutz J."/>
            <person name="Larimer F."/>
            <person name="Land M."/>
            <person name="Hauser L."/>
            <person name="Kyrpides N."/>
            <person name="Mikhailova N."/>
            <person name="Fredrickson J."/>
            <person name="Richardson P."/>
        </authorList>
    </citation>
    <scope>NUCLEOTIDE SEQUENCE [LARGE SCALE GENOMIC DNA]</scope>
    <source>
        <strain evidence="3">ATCC BAA-1098 / SB2B</strain>
    </source>
</reference>
<sequence>MLNIHDPRKTESIPPLLRLGFRPFFLFGAALSVLGVVLWVLALSGAINFQPHGGAYWWHGHEMLFGFVTAIIAGFLLTAVQNWTGVPGLGGNKLLALVLLWLAPRLTLPITSVPFELVMVMDLTFLPAVALALGHSVTKVKQWRNLVFVPMLLLMASLNALSYLALTDGNAIQAQKALHGAALVVIMIVALLGGRVIPFFTERASAYQRKTNLWYLDAGTFVSLLMLIGALIFDLTALQRPIAAVAAIIILLRWHRWGWRHTLGVPLLWSLHLSYLCIPVGLGIIAMGLPFSAGFHALAAGGMGGMILAMMARVSLGHTGRMLEPPKAMVAGFVLVLLAVVLRVMAGLIPAAYLPLLIASAVTWGLAFGIFILKYGPMLASPRADGRPG</sequence>
<evidence type="ECO:0000313" key="3">
    <source>
        <dbReference type="Proteomes" id="UP000009175"/>
    </source>
</evidence>
<dbReference type="Pfam" id="PF05940">
    <property type="entry name" value="NnrS"/>
    <property type="match status" value="1"/>
</dbReference>
<gene>
    <name evidence="2" type="ordered locus">Sama_1288</name>
</gene>
<keyword evidence="1" id="KW-1133">Transmembrane helix</keyword>
<keyword evidence="1" id="KW-0472">Membrane</keyword>
<organism evidence="2 3">
    <name type="scientific">Shewanella amazonensis (strain ATCC BAA-1098 / SB2B)</name>
    <dbReference type="NCBI Taxonomy" id="326297"/>
    <lineage>
        <taxon>Bacteria</taxon>
        <taxon>Pseudomonadati</taxon>
        <taxon>Pseudomonadota</taxon>
        <taxon>Gammaproteobacteria</taxon>
        <taxon>Alteromonadales</taxon>
        <taxon>Shewanellaceae</taxon>
        <taxon>Shewanella</taxon>
    </lineage>
</organism>
<feature type="transmembrane region" description="Helical" evidence="1">
    <location>
        <begin position="295"/>
        <end position="316"/>
    </location>
</feature>
<dbReference type="AlphaFoldDB" id="A1S539"/>
<keyword evidence="1" id="KW-0812">Transmembrane</keyword>
<feature type="transmembrane region" description="Helical" evidence="1">
    <location>
        <begin position="328"/>
        <end position="346"/>
    </location>
</feature>
<feature type="transmembrane region" description="Helical" evidence="1">
    <location>
        <begin position="21"/>
        <end position="43"/>
    </location>
</feature>
<dbReference type="InterPro" id="IPR010266">
    <property type="entry name" value="NnrS"/>
</dbReference>
<accession>A1S539</accession>
<protein>
    <recommendedName>
        <fullName evidence="4">NnrS family protein</fullName>
    </recommendedName>
</protein>
<feature type="transmembrane region" description="Helical" evidence="1">
    <location>
        <begin position="63"/>
        <end position="82"/>
    </location>
</feature>
<evidence type="ECO:0008006" key="4">
    <source>
        <dbReference type="Google" id="ProtNLM"/>
    </source>
</evidence>
<feature type="transmembrane region" description="Helical" evidence="1">
    <location>
        <begin position="117"/>
        <end position="134"/>
    </location>
</feature>
<dbReference type="HOGENOM" id="CLU_041785_2_0_6"/>
<feature type="transmembrane region" description="Helical" evidence="1">
    <location>
        <begin position="213"/>
        <end position="232"/>
    </location>
</feature>
<feature type="transmembrane region" description="Helical" evidence="1">
    <location>
        <begin position="352"/>
        <end position="373"/>
    </location>
</feature>
<dbReference type="Proteomes" id="UP000009175">
    <property type="component" value="Chromosome"/>
</dbReference>
<keyword evidence="3" id="KW-1185">Reference proteome</keyword>
<evidence type="ECO:0000313" key="2">
    <source>
        <dbReference type="EMBL" id="ABL99495.1"/>
    </source>
</evidence>
<evidence type="ECO:0000256" key="1">
    <source>
        <dbReference type="SAM" id="Phobius"/>
    </source>
</evidence>
<proteinExistence type="predicted"/>
<dbReference type="STRING" id="326297.Sama_1288"/>
<dbReference type="eggNOG" id="COG3213">
    <property type="taxonomic scope" value="Bacteria"/>
</dbReference>
<feature type="transmembrane region" description="Helical" evidence="1">
    <location>
        <begin position="146"/>
        <end position="166"/>
    </location>
</feature>